<dbReference type="GO" id="GO:0000166">
    <property type="term" value="F:nucleotide binding"/>
    <property type="evidence" value="ECO:0007669"/>
    <property type="project" value="InterPro"/>
</dbReference>
<dbReference type="InterPro" id="IPR051317">
    <property type="entry name" value="Gfo/Idh/MocA_oxidoreduct"/>
</dbReference>
<dbReference type="InterPro" id="IPR000683">
    <property type="entry name" value="Gfo/Idh/MocA-like_OxRdtase_N"/>
</dbReference>
<dbReference type="Gene3D" id="3.30.360.10">
    <property type="entry name" value="Dihydrodipicolinate Reductase, domain 2"/>
    <property type="match status" value="1"/>
</dbReference>
<dbReference type="PANTHER" id="PTHR43708:SF4">
    <property type="entry name" value="OXIDOREDUCTASE YCEM-RELATED"/>
    <property type="match status" value="1"/>
</dbReference>
<evidence type="ECO:0000313" key="4">
    <source>
        <dbReference type="Proteomes" id="UP000052258"/>
    </source>
</evidence>
<dbReference type="SUPFAM" id="SSF55347">
    <property type="entry name" value="Glyceraldehyde-3-phosphate dehydrogenase-like, C-terminal domain"/>
    <property type="match status" value="1"/>
</dbReference>
<comment type="caution">
    <text evidence="3">The sequence shown here is derived from an EMBL/GenBank/DDBJ whole genome shotgun (WGS) entry which is preliminary data.</text>
</comment>
<dbReference type="InterPro" id="IPR036291">
    <property type="entry name" value="NAD(P)-bd_dom_sf"/>
</dbReference>
<accession>A0A0J8GEL4</accession>
<protein>
    <submittedName>
        <fullName evidence="3">Oxidoreductase</fullName>
    </submittedName>
</protein>
<evidence type="ECO:0000259" key="1">
    <source>
        <dbReference type="Pfam" id="PF01408"/>
    </source>
</evidence>
<organism evidence="3 4">
    <name type="scientific">Listeria fleischmannii 1991</name>
    <dbReference type="NCBI Taxonomy" id="1430899"/>
    <lineage>
        <taxon>Bacteria</taxon>
        <taxon>Bacillati</taxon>
        <taxon>Bacillota</taxon>
        <taxon>Bacilli</taxon>
        <taxon>Bacillales</taxon>
        <taxon>Listeriaceae</taxon>
        <taxon>Listeria</taxon>
    </lineage>
</organism>
<dbReference type="SUPFAM" id="SSF51735">
    <property type="entry name" value="NAD(P)-binding Rossmann-fold domains"/>
    <property type="match status" value="1"/>
</dbReference>
<dbReference type="OrthoDB" id="9815825at2"/>
<dbReference type="RefSeq" id="WP_007476570.1">
    <property type="nucleotide sequence ID" value="NZ_KQ130610.1"/>
</dbReference>
<dbReference type="Pfam" id="PF21378">
    <property type="entry name" value="YceM-like_C"/>
    <property type="match status" value="1"/>
</dbReference>
<name>A0A0J8GEL4_9LIST</name>
<evidence type="ECO:0000313" key="3">
    <source>
        <dbReference type="EMBL" id="KMT61090.1"/>
    </source>
</evidence>
<keyword evidence="4" id="KW-1185">Reference proteome</keyword>
<feature type="domain" description="YceM-like C-terminal" evidence="2">
    <location>
        <begin position="125"/>
        <end position="239"/>
    </location>
</feature>
<dbReference type="PANTHER" id="PTHR43708">
    <property type="entry name" value="CONSERVED EXPRESSED OXIDOREDUCTASE (EUROFUNG)"/>
    <property type="match status" value="1"/>
</dbReference>
<dbReference type="Pfam" id="PF01408">
    <property type="entry name" value="GFO_IDH_MocA"/>
    <property type="match status" value="1"/>
</dbReference>
<proteinExistence type="predicted"/>
<feature type="domain" description="Gfo/Idh/MocA-like oxidoreductase N-terminal" evidence="1">
    <location>
        <begin position="1"/>
        <end position="119"/>
    </location>
</feature>
<dbReference type="Gene3D" id="3.40.50.720">
    <property type="entry name" value="NAD(P)-binding Rossmann-like Domain"/>
    <property type="match status" value="1"/>
</dbReference>
<dbReference type="PATRIC" id="fig|1430899.3.peg.158"/>
<reference evidence="3 4" key="1">
    <citation type="journal article" date="2015" name="Genome Biol. Evol.">
        <title>Comparative Genomics of Listeria Sensu Lato: Genus-Wide Differences in Evolutionary Dynamics and the Progressive Gain of Complex, Potentially Pathogenicity-Related Traits through Lateral Gene Transfer.</title>
        <authorList>
            <person name="Chiara M."/>
            <person name="Caruso M."/>
            <person name="D'Erchia A.M."/>
            <person name="Manzari C."/>
            <person name="Fraccalvieri R."/>
            <person name="Goffredo E."/>
            <person name="Latorre L."/>
            <person name="Miccolupo A."/>
            <person name="Padalino I."/>
            <person name="Santagada G."/>
            <person name="Chiocco D."/>
            <person name="Pesole G."/>
            <person name="Horner D.S."/>
            <person name="Parisi A."/>
        </authorList>
    </citation>
    <scope>NUCLEOTIDE SEQUENCE [LARGE SCALE GENOMIC DNA]</scope>
    <source>
        <strain evidence="3 4">1991</strain>
    </source>
</reference>
<gene>
    <name evidence="3" type="ORF">X560_0157</name>
</gene>
<dbReference type="EMBL" id="AZHO01000004">
    <property type="protein sequence ID" value="KMT61090.1"/>
    <property type="molecule type" value="Genomic_DNA"/>
</dbReference>
<evidence type="ECO:0000259" key="2">
    <source>
        <dbReference type="Pfam" id="PF21378"/>
    </source>
</evidence>
<dbReference type="AlphaFoldDB" id="A0A0J8GEL4"/>
<sequence length="301" mass="34298">MKVAIIGLGGIAQKAYLPVFAEMENVEIHLYTRNSAKLKQLSDKYRFSYIHQSIDSLIASGIEAAFVHSSTASHAEIVRQLIVHQIPVYVDKPISDHIEEARELTKLAKEQNTILMTGFNRRFVPYYQQLHEQKNTNMIVIQKNRPNQPSEARTFIYDDFIHVVDSVRFLLDEKIQSFDVHGTFEGELLASVTVQFTGETKVATAIMNRVSGVSEEKAEIMSKDGKWTVSNLSDLTIQEGIESRLVRHPDWENTLKKRGFAQIIHAFLEAVRNGTKEPISKDDALFTHEICEEILQKLTQK</sequence>
<dbReference type="Proteomes" id="UP000052258">
    <property type="component" value="Unassembled WGS sequence"/>
</dbReference>
<dbReference type="InterPro" id="IPR048477">
    <property type="entry name" value="YceM-like_C"/>
</dbReference>